<dbReference type="InterPro" id="IPR047675">
    <property type="entry name" value="Putative_zinc-bd"/>
</dbReference>
<gene>
    <name evidence="2" type="ORF">ABS770_28350</name>
</gene>
<dbReference type="EMBL" id="JBELQD010000089">
    <property type="protein sequence ID" value="MER2292170.1"/>
    <property type="molecule type" value="Genomic_DNA"/>
</dbReference>
<feature type="region of interest" description="Disordered" evidence="1">
    <location>
        <begin position="48"/>
        <end position="82"/>
    </location>
</feature>
<organism evidence="2 3">
    <name type="scientific">Methylobacterium brachiatum</name>
    <dbReference type="NCBI Taxonomy" id="269660"/>
    <lineage>
        <taxon>Bacteria</taxon>
        <taxon>Pseudomonadati</taxon>
        <taxon>Pseudomonadota</taxon>
        <taxon>Alphaproteobacteria</taxon>
        <taxon>Hyphomicrobiales</taxon>
        <taxon>Methylobacteriaceae</taxon>
        <taxon>Methylobacterium</taxon>
    </lineage>
</organism>
<name>A0ABV1RBJ1_9HYPH</name>
<keyword evidence="3" id="KW-1185">Reference proteome</keyword>
<reference evidence="2" key="1">
    <citation type="submission" date="2024-06" db="EMBL/GenBank/DDBJ databases">
        <authorList>
            <person name="Campbell A.G."/>
        </authorList>
    </citation>
    <scope>NUCLEOTIDE SEQUENCE</scope>
    <source>
        <strain evidence="2">EM17</strain>
    </source>
</reference>
<protein>
    <submittedName>
        <fullName evidence="2">HGGxSTG domain-containing protein</fullName>
    </submittedName>
</protein>
<dbReference type="NCBIfam" id="NF041373">
    <property type="entry name" value="HGG_STG"/>
    <property type="match status" value="1"/>
</dbReference>
<proteinExistence type="predicted"/>
<evidence type="ECO:0000313" key="2">
    <source>
        <dbReference type="EMBL" id="MER2292170.1"/>
    </source>
</evidence>
<comment type="caution">
    <text evidence="2">The sequence shown here is derived from an EMBL/GenBank/DDBJ whole genome shotgun (WGS) entry which is preliminary data.</text>
</comment>
<accession>A0ABV1RBJ1</accession>
<evidence type="ECO:0000313" key="3">
    <source>
        <dbReference type="Proteomes" id="UP001432995"/>
    </source>
</evidence>
<dbReference type="RefSeq" id="WP_350381610.1">
    <property type="nucleotide sequence ID" value="NZ_JBELQD010000089.1"/>
</dbReference>
<evidence type="ECO:0000256" key="1">
    <source>
        <dbReference type="SAM" id="MobiDB-lite"/>
    </source>
</evidence>
<dbReference type="Proteomes" id="UP001432995">
    <property type="component" value="Unassembled WGS sequence"/>
</dbReference>
<sequence length="82" mass="8440">MPSDLNDEPYAPDWRAALALACEAARCGASTRSGCPCQGPAMPNGRCRMHGGGSRDPIAAEGLARSKTSTRTHAGGLQKASL</sequence>